<evidence type="ECO:0000313" key="5">
    <source>
        <dbReference type="EMBL" id="MQY51103.1"/>
    </source>
</evidence>
<evidence type="ECO:0000313" key="6">
    <source>
        <dbReference type="Proteomes" id="UP000480275"/>
    </source>
</evidence>
<evidence type="ECO:0000256" key="1">
    <source>
        <dbReference type="ARBA" id="ARBA00022741"/>
    </source>
</evidence>
<dbReference type="InterPro" id="IPR019991">
    <property type="entry name" value="GTP-bd_ribosome_bgen"/>
</dbReference>
<dbReference type="Gene3D" id="3.40.50.300">
    <property type="entry name" value="P-loop containing nucleotide triphosphate hydrolases"/>
    <property type="match status" value="1"/>
</dbReference>
<feature type="compositionally biased region" description="Polar residues" evidence="3">
    <location>
        <begin position="308"/>
        <end position="317"/>
    </location>
</feature>
<dbReference type="PANTHER" id="PTHR45782:SF4">
    <property type="entry name" value="MITOCHONDRIAL RIBOSOME-ASSOCIATED GTPASE 1"/>
    <property type="match status" value="1"/>
</dbReference>
<comment type="caution">
    <text evidence="5">The sequence shown here is derived from an EMBL/GenBank/DDBJ whole genome shotgun (WGS) entry which is preliminary data.</text>
</comment>
<evidence type="ECO:0000259" key="4">
    <source>
        <dbReference type="Pfam" id="PF01926"/>
    </source>
</evidence>
<dbReference type="GO" id="GO:0005525">
    <property type="term" value="F:GTP binding"/>
    <property type="evidence" value="ECO:0007669"/>
    <property type="project" value="UniProtKB-KW"/>
</dbReference>
<feature type="domain" description="G" evidence="4">
    <location>
        <begin position="118"/>
        <end position="173"/>
    </location>
</feature>
<gene>
    <name evidence="5" type="primary">ylqF</name>
    <name evidence="5" type="ORF">GHK24_04840</name>
</gene>
<dbReference type="OrthoDB" id="9779790at2"/>
<dbReference type="PANTHER" id="PTHR45782">
    <property type="entry name" value="MITOCHONDRIAL RIBOSOME-ASSOCIATED GTPASE 1"/>
    <property type="match status" value="1"/>
</dbReference>
<reference evidence="5 6" key="1">
    <citation type="submission" date="2019-10" db="EMBL/GenBank/DDBJ databases">
        <title>Whole-genome sequence of the purple nonsulfur photosynthetic bacterium Rhodocyclus tenuis.</title>
        <authorList>
            <person name="Kyndt J.A."/>
            <person name="Meyer T.E."/>
        </authorList>
    </citation>
    <scope>NUCLEOTIDE SEQUENCE [LARGE SCALE GENOMIC DNA]</scope>
    <source>
        <strain evidence="5 6">DSM 110</strain>
    </source>
</reference>
<organism evidence="5 6">
    <name type="scientific">Rhodocyclus tenuis</name>
    <name type="common">Rhodospirillum tenue</name>
    <dbReference type="NCBI Taxonomy" id="1066"/>
    <lineage>
        <taxon>Bacteria</taxon>
        <taxon>Pseudomonadati</taxon>
        <taxon>Pseudomonadota</taxon>
        <taxon>Betaproteobacteria</taxon>
        <taxon>Rhodocyclales</taxon>
        <taxon>Rhodocyclaceae</taxon>
        <taxon>Rhodocyclus</taxon>
    </lineage>
</organism>
<sequence length="352" mass="37360">MSIQWFPGHMAAARKKAAEAMAKVDVVIEVVDARLPEASTNPLVHELARFRQRPLLKILNKADFADPAATRAWVEHYNASEGVKAVALSCRKPGEAARIPALCQALAPHRNDLIKPLRMMIMGVPNVGKSTLLNALVRKRVAAVGDEPAITKALTTYDLPERRTIVDTPGLLWPKIDYPADGLMLAASHSIGRNAFADDEAAIFLAGLLLARYPALLAGRFGFPVDGIDAVAVIESIAQRRGYRLKGGAADFEKAAAILLQEYRDGVLGRISLETPQTRAAMIVEAEAALAAKAEKAARRRGAAAKTQDASSQNAENSASTSGGADDIAAASDEAPASDAPPSPAQEEPPAR</sequence>
<keyword evidence="2" id="KW-0342">GTP-binding</keyword>
<proteinExistence type="predicted"/>
<dbReference type="Pfam" id="PF01926">
    <property type="entry name" value="MMR_HSR1"/>
    <property type="match status" value="1"/>
</dbReference>
<dbReference type="InterPro" id="IPR023179">
    <property type="entry name" value="GTP-bd_ortho_bundle_sf"/>
</dbReference>
<dbReference type="GO" id="GO:0003924">
    <property type="term" value="F:GTPase activity"/>
    <property type="evidence" value="ECO:0007669"/>
    <property type="project" value="TreeGrafter"/>
</dbReference>
<evidence type="ECO:0000256" key="3">
    <source>
        <dbReference type="SAM" id="MobiDB-lite"/>
    </source>
</evidence>
<dbReference type="Gene3D" id="1.10.1580.10">
    <property type="match status" value="1"/>
</dbReference>
<keyword evidence="1" id="KW-0547">Nucleotide-binding</keyword>
<dbReference type="Proteomes" id="UP000480275">
    <property type="component" value="Unassembled WGS sequence"/>
</dbReference>
<dbReference type="NCBIfam" id="TIGR03596">
    <property type="entry name" value="GTPase_YlqF"/>
    <property type="match status" value="1"/>
</dbReference>
<dbReference type="InterPro" id="IPR027417">
    <property type="entry name" value="P-loop_NTPase"/>
</dbReference>
<dbReference type="GO" id="GO:0006412">
    <property type="term" value="P:translation"/>
    <property type="evidence" value="ECO:0007669"/>
    <property type="project" value="TreeGrafter"/>
</dbReference>
<dbReference type="CDD" id="cd01856">
    <property type="entry name" value="YlqF"/>
    <property type="match status" value="1"/>
</dbReference>
<feature type="compositionally biased region" description="Low complexity" evidence="3">
    <location>
        <begin position="318"/>
        <end position="338"/>
    </location>
</feature>
<name>A0A6L5JUQ2_RHOTE</name>
<dbReference type="InterPro" id="IPR006073">
    <property type="entry name" value="GTP-bd"/>
</dbReference>
<dbReference type="SUPFAM" id="SSF52540">
    <property type="entry name" value="P-loop containing nucleoside triphosphate hydrolases"/>
    <property type="match status" value="1"/>
</dbReference>
<dbReference type="EMBL" id="WIXJ01000002">
    <property type="protein sequence ID" value="MQY51103.1"/>
    <property type="molecule type" value="Genomic_DNA"/>
</dbReference>
<protein>
    <submittedName>
        <fullName evidence="5">Ribosome biogenesis GTPase YlqF</fullName>
    </submittedName>
</protein>
<evidence type="ECO:0000256" key="2">
    <source>
        <dbReference type="ARBA" id="ARBA00023134"/>
    </source>
</evidence>
<feature type="region of interest" description="Disordered" evidence="3">
    <location>
        <begin position="300"/>
        <end position="352"/>
    </location>
</feature>
<accession>A0A6L5JUQ2</accession>
<dbReference type="AlphaFoldDB" id="A0A6L5JUQ2"/>